<evidence type="ECO:0000256" key="2">
    <source>
        <dbReference type="ARBA" id="ARBA00022679"/>
    </source>
</evidence>
<dbReference type="Pfam" id="PF07727">
    <property type="entry name" value="RVT_2"/>
    <property type="match status" value="1"/>
</dbReference>
<dbReference type="PANTHER" id="PTHR31642:SF13">
    <property type="entry name" value="AGMATINE HYDROXYCINNAMOYLTRANSFERASE 1"/>
    <property type="match status" value="1"/>
</dbReference>
<protein>
    <submittedName>
        <fullName evidence="7">Uncharacterized protein LOC114914223</fullName>
    </submittedName>
</protein>
<dbReference type="OrthoDB" id="671439at2759"/>
<dbReference type="InterPro" id="IPR050317">
    <property type="entry name" value="Plant_Fungal_Acyltransferase"/>
</dbReference>
<feature type="domain" description="Reverse transcriptase Ty1/copia-type" evidence="4">
    <location>
        <begin position="268"/>
        <end position="367"/>
    </location>
</feature>
<dbReference type="AlphaFoldDB" id="A0A8N4EZW9"/>
<dbReference type="GO" id="GO:0016747">
    <property type="term" value="F:acyltransferase activity, transferring groups other than amino-acyl groups"/>
    <property type="evidence" value="ECO:0007669"/>
    <property type="project" value="TreeGrafter"/>
</dbReference>
<name>A0A8N4EZW9_ELAGV</name>
<dbReference type="PANTHER" id="PTHR31642">
    <property type="entry name" value="TRICHOTHECENE 3-O-ACETYLTRANSFERASE"/>
    <property type="match status" value="1"/>
</dbReference>
<sequence length="926" mass="103953">MKKANYFECGERGYYRRDCPKLKNKRGKQPESSVNIVDRFNNSDDSDSAGEILSGVCNIILRMFDGIVRTMECWHVPGLKKNLISLGTLDSHGYKYHVENEILKVCKGSMTKVKFNKKAVHKTRGTMDYIHSDLWGPNRISSKNGARSPADFFQLRVFGCPAYAHMRDGKLEPRAKKCIFLGYASGVKGYRLWCNDTKSLRLIISRDVTFNESALLDGQREKSISESDHVTEIVDVHEPSNYRKAISCSDADQWVGAMGEEIELLHKNQTWELVTLPKGQKVVGCKWIFKKEEGTPGIEAPKGFAQREEIDFNEVFSPVMKHSSIRVFLTMVALHDLELEQLDVKTVFLHGELEEQIYMSQPEGFVILDDMLIAAKSISQVNILKKQLSDEFEMKDLDMSPKTNEEMEHMSSVPYSSTLGSIMYAMGTTDVGLTFDRAKMSDSVVGYVDSDFAGDLDKRRSLTARPAAPLLQTQSFTDLLQHTVQPCRAQPKILKVSVESTSIVKPKYAGNLPPTTPHVPLSVFDKVTYDMHIASIYAFRAPTPPNSVMQNGLTRVLSEYREFAGRLGEDAEGNPVILLNDEGVRFVEASVDSTLDQALPFKPSSALLSLHPEVHGVAELLQVQLTRFACGSLVMGFTSHHRVADAHAASNFLIAWSLATRGLDVSLAVHDRCTFFTPRLPPLLEEFEHRGVEFAPKNQFGAEKADPLKDNIVVYKAHFTKEFLTKLKARASAGASKPYSTFESLMAHLWRVVTKARRLHESETTHVRISVNGRRRMNPRLPDEYFGNVVLWAYPRAKVRELVDSPLRYAAELIRDAVARVNDAYFKSFIDLASSGVVEKEELVPTADADKWVLCPNVDVDSWLRLPLYDLDFGGGGPFYFMPSFLPIEGVIFLVPSFIGDGSIEAHVALFDYNQASFKQICYSSE</sequence>
<keyword evidence="2" id="KW-0808">Transferase</keyword>
<comment type="similarity">
    <text evidence="1">Belongs to the plant acyltransferase family.</text>
</comment>
<evidence type="ECO:0000259" key="5">
    <source>
        <dbReference type="Pfam" id="PF25597"/>
    </source>
</evidence>
<organism evidence="6 7">
    <name type="scientific">Elaeis guineensis var. tenera</name>
    <name type="common">Oil palm</name>
    <dbReference type="NCBI Taxonomy" id="51953"/>
    <lineage>
        <taxon>Eukaryota</taxon>
        <taxon>Viridiplantae</taxon>
        <taxon>Streptophyta</taxon>
        <taxon>Embryophyta</taxon>
        <taxon>Tracheophyta</taxon>
        <taxon>Spermatophyta</taxon>
        <taxon>Magnoliopsida</taxon>
        <taxon>Liliopsida</taxon>
        <taxon>Arecaceae</taxon>
        <taxon>Arecoideae</taxon>
        <taxon>Cocoseae</taxon>
        <taxon>Elaeidinae</taxon>
        <taxon>Elaeis</taxon>
    </lineage>
</organism>
<evidence type="ECO:0000259" key="4">
    <source>
        <dbReference type="Pfam" id="PF07727"/>
    </source>
</evidence>
<evidence type="ECO:0000313" key="7">
    <source>
        <dbReference type="RefSeq" id="XP_029120759.1"/>
    </source>
</evidence>
<dbReference type="FunFam" id="3.30.559.10:FF:000008">
    <property type="entry name" value="Tryptamine hydroxycinnamoyl transferase"/>
    <property type="match status" value="1"/>
</dbReference>
<dbReference type="Proteomes" id="UP000504607">
    <property type="component" value="Chromosome 5"/>
</dbReference>
<keyword evidence="3" id="KW-0012">Acyltransferase</keyword>
<accession>A0A8N4EZW9</accession>
<keyword evidence="6" id="KW-1185">Reference proteome</keyword>
<evidence type="ECO:0000256" key="3">
    <source>
        <dbReference type="ARBA" id="ARBA00023315"/>
    </source>
</evidence>
<dbReference type="RefSeq" id="XP_029120759.1">
    <property type="nucleotide sequence ID" value="XM_029264926.1"/>
</dbReference>
<dbReference type="Pfam" id="PF02458">
    <property type="entry name" value="Transferase"/>
    <property type="match status" value="1"/>
</dbReference>
<gene>
    <name evidence="7" type="primary">LOC114914223</name>
</gene>
<feature type="domain" description="Retroviral polymerase SH3-like" evidence="5">
    <location>
        <begin position="160"/>
        <end position="221"/>
    </location>
</feature>
<evidence type="ECO:0000256" key="1">
    <source>
        <dbReference type="ARBA" id="ARBA00009861"/>
    </source>
</evidence>
<dbReference type="InterPro" id="IPR013103">
    <property type="entry name" value="RVT_2"/>
</dbReference>
<dbReference type="InterPro" id="IPR023213">
    <property type="entry name" value="CAT-like_dom_sf"/>
</dbReference>
<dbReference type="Gene3D" id="3.30.559.10">
    <property type="entry name" value="Chloramphenicol acetyltransferase-like domain"/>
    <property type="match status" value="2"/>
</dbReference>
<evidence type="ECO:0000313" key="6">
    <source>
        <dbReference type="Proteomes" id="UP000504607"/>
    </source>
</evidence>
<dbReference type="InterPro" id="IPR057670">
    <property type="entry name" value="SH3_retrovirus"/>
</dbReference>
<proteinExistence type="inferred from homology"/>
<dbReference type="Pfam" id="PF25597">
    <property type="entry name" value="SH3_retrovirus"/>
    <property type="match status" value="1"/>
</dbReference>
<reference evidence="7" key="1">
    <citation type="submission" date="2025-08" db="UniProtKB">
        <authorList>
            <consortium name="RefSeq"/>
        </authorList>
    </citation>
    <scope>IDENTIFICATION</scope>
</reference>